<comment type="similarity">
    <text evidence="3">Belongs to the glycosyltransferase 22 family. PIGB subfamily.</text>
</comment>
<evidence type="ECO:0000256" key="3">
    <source>
        <dbReference type="ARBA" id="ARBA00006065"/>
    </source>
</evidence>
<evidence type="ECO:0000256" key="7">
    <source>
        <dbReference type="ARBA" id="ARBA00022692"/>
    </source>
</evidence>
<dbReference type="Proteomes" id="UP001309876">
    <property type="component" value="Unassembled WGS sequence"/>
</dbReference>
<dbReference type="InterPro" id="IPR005599">
    <property type="entry name" value="GPI_mannosylTrfase"/>
</dbReference>
<protein>
    <recommendedName>
        <fullName evidence="12">Mannosyltransferase</fullName>
        <ecNumber evidence="12">2.4.1.-</ecNumber>
    </recommendedName>
</protein>
<evidence type="ECO:0000313" key="14">
    <source>
        <dbReference type="Proteomes" id="UP001309876"/>
    </source>
</evidence>
<dbReference type="EMBL" id="JAVRRJ010000001">
    <property type="protein sequence ID" value="KAK5090670.1"/>
    <property type="molecule type" value="Genomic_DNA"/>
</dbReference>
<name>A0AAN7T6S3_9EURO</name>
<feature type="transmembrane region" description="Helical" evidence="12">
    <location>
        <begin position="327"/>
        <end position="348"/>
    </location>
</feature>
<gene>
    <name evidence="13" type="primary">GPI10</name>
    <name evidence="13" type="ORF">LTR05_000845</name>
</gene>
<comment type="pathway">
    <text evidence="2">Glycolipid biosynthesis; glycosylphosphatidylinositol-anchor biosynthesis.</text>
</comment>
<evidence type="ECO:0000256" key="10">
    <source>
        <dbReference type="ARBA" id="ARBA00023136"/>
    </source>
</evidence>
<keyword evidence="6" id="KW-0808">Transferase</keyword>
<comment type="caution">
    <text evidence="13">The sequence shown here is derived from an EMBL/GenBank/DDBJ whole genome shotgun (WGS) entry which is preliminary data.</text>
</comment>
<keyword evidence="7 12" id="KW-0812">Transmembrane</keyword>
<keyword evidence="10 12" id="KW-0472">Membrane</keyword>
<keyword evidence="5 12" id="KW-0328">Glycosyltransferase</keyword>
<feature type="transmembrane region" description="Helical" evidence="12">
    <location>
        <begin position="273"/>
        <end position="292"/>
    </location>
</feature>
<keyword evidence="8 12" id="KW-0256">Endoplasmic reticulum</keyword>
<evidence type="ECO:0000256" key="8">
    <source>
        <dbReference type="ARBA" id="ARBA00022824"/>
    </source>
</evidence>
<dbReference type="PANTHER" id="PTHR22760:SF4">
    <property type="entry name" value="GPI MANNOSYLTRANSFERASE 3"/>
    <property type="match status" value="1"/>
</dbReference>
<evidence type="ECO:0000256" key="9">
    <source>
        <dbReference type="ARBA" id="ARBA00022989"/>
    </source>
</evidence>
<dbReference type="AlphaFoldDB" id="A0AAN7T6S3"/>
<keyword evidence="14" id="KW-1185">Reference proteome</keyword>
<dbReference type="GO" id="GO:0000026">
    <property type="term" value="F:alpha-1,2-mannosyltransferase activity"/>
    <property type="evidence" value="ECO:0007669"/>
    <property type="project" value="TreeGrafter"/>
</dbReference>
<evidence type="ECO:0000256" key="5">
    <source>
        <dbReference type="ARBA" id="ARBA00022676"/>
    </source>
</evidence>
<dbReference type="EC" id="2.4.1.-" evidence="12"/>
<keyword evidence="4" id="KW-0337">GPI-anchor biosynthesis</keyword>
<comment type="function">
    <text evidence="11">Mannosyltransferase involved in glycosylphosphatidylinositol-anchor biosynthesis. Transfers the third mannose to Man2-GlcN-acyl-PI during GPI precursor assembly.</text>
</comment>
<feature type="transmembrane region" description="Helical" evidence="12">
    <location>
        <begin position="368"/>
        <end position="387"/>
    </location>
</feature>
<accession>A0AAN7T6S3</accession>
<evidence type="ECO:0000256" key="4">
    <source>
        <dbReference type="ARBA" id="ARBA00022502"/>
    </source>
</evidence>
<feature type="transmembrane region" description="Helical" evidence="12">
    <location>
        <begin position="393"/>
        <end position="413"/>
    </location>
</feature>
<dbReference type="GO" id="GO:0005789">
    <property type="term" value="C:endoplasmic reticulum membrane"/>
    <property type="evidence" value="ECO:0007669"/>
    <property type="project" value="UniProtKB-SubCell"/>
</dbReference>
<evidence type="ECO:0000256" key="2">
    <source>
        <dbReference type="ARBA" id="ARBA00004687"/>
    </source>
</evidence>
<evidence type="ECO:0000256" key="12">
    <source>
        <dbReference type="RuleBase" id="RU363075"/>
    </source>
</evidence>
<comment type="subcellular location">
    <subcellularLocation>
        <location evidence="1 12">Endoplasmic reticulum membrane</location>
        <topology evidence="1 12">Multi-pass membrane protein</topology>
    </subcellularLocation>
</comment>
<feature type="transmembrane region" description="Helical" evidence="12">
    <location>
        <begin position="299"/>
        <end position="321"/>
    </location>
</feature>
<proteinExistence type="inferred from homology"/>
<dbReference type="Pfam" id="PF03901">
    <property type="entry name" value="Glyco_transf_22"/>
    <property type="match status" value="1"/>
</dbReference>
<feature type="transmembrane region" description="Helical" evidence="12">
    <location>
        <begin position="28"/>
        <end position="46"/>
    </location>
</feature>
<organism evidence="13 14">
    <name type="scientific">Lithohypha guttulata</name>
    <dbReference type="NCBI Taxonomy" id="1690604"/>
    <lineage>
        <taxon>Eukaryota</taxon>
        <taxon>Fungi</taxon>
        <taxon>Dikarya</taxon>
        <taxon>Ascomycota</taxon>
        <taxon>Pezizomycotina</taxon>
        <taxon>Eurotiomycetes</taxon>
        <taxon>Chaetothyriomycetidae</taxon>
        <taxon>Chaetothyriales</taxon>
        <taxon>Trichomeriaceae</taxon>
        <taxon>Lithohypha</taxon>
    </lineage>
</organism>
<keyword evidence="9 12" id="KW-1133">Transmembrane helix</keyword>
<evidence type="ECO:0000313" key="13">
    <source>
        <dbReference type="EMBL" id="KAK5090670.1"/>
    </source>
</evidence>
<feature type="transmembrane region" description="Helical" evidence="12">
    <location>
        <begin position="233"/>
        <end position="253"/>
    </location>
</feature>
<dbReference type="PANTHER" id="PTHR22760">
    <property type="entry name" value="GLYCOSYLTRANSFERASE"/>
    <property type="match status" value="1"/>
</dbReference>
<dbReference type="GO" id="GO:0006506">
    <property type="term" value="P:GPI anchor biosynthetic process"/>
    <property type="evidence" value="ECO:0007669"/>
    <property type="project" value="UniProtKB-KW"/>
</dbReference>
<sequence>MTLSASKPQQQSSKHDAAPWAVLYRHTLLSLFAFRLLNALVLRTFFQPDEYYQSLEPAWWVAFGHDSGAWTTWEWKQHLRAALHPGLFALVYKSSNVLVTTLDLSASSRAAVLLATPKTLQAFIAALGDYYTYKHAQQVYGRHSRSAVCTILLTVGSAWNWFVSTRTFSNCIETTLTAVALYNWPYHWALGSDEVGFQLDSNILRIRRTDSVTLEEEEAIAEVDETTRLRRTLFCASTAVILRPTNAIIWLTLTTATFGRGMYRHGVHWEVDAFIRQGLFCSGIVLALSAFVDRLFYDVWTFPVWQFFKFNVLQSLAVFYGNNNWHYYLSQGYPLLLTATVVPAALGLRNALILRDEPRCVSIQSRLILHRLALVSIVLPMVLSVLSHKEVRFIYPILPALHVIAALPFAKLVGFTDIIASGNANRRQRTFKPTLFGAFFITINVMLASYFSLFHNSGLIKVTDYLRSEFEAIRLTQAEIQTQLNRNLTFAILMPCHSIPWRSHIQYPPTFTTPGISGWALTCEPPLNLTPSEKATYQDEADIFYLDPAVWLKQNMVRNPPSGPPSPGFYAPDPADAKKLWSNPNPQRGVWLNEGEGGQNTGVPNRRKRAWPDYLIFFEQLEPSMKATLGQSAYRECARFHNSLFHDDWRRTGDVIVWCLPDVHR</sequence>
<reference evidence="13 14" key="1">
    <citation type="submission" date="2023-08" db="EMBL/GenBank/DDBJ databases">
        <title>Black Yeasts Isolated from many extreme environments.</title>
        <authorList>
            <person name="Coleine C."/>
            <person name="Stajich J.E."/>
            <person name="Selbmann L."/>
        </authorList>
    </citation>
    <scope>NUCLEOTIDE SEQUENCE [LARGE SCALE GENOMIC DNA]</scope>
    <source>
        <strain evidence="13 14">CCFEE 5910</strain>
    </source>
</reference>
<evidence type="ECO:0000256" key="11">
    <source>
        <dbReference type="ARBA" id="ARBA00024708"/>
    </source>
</evidence>
<evidence type="ECO:0000256" key="6">
    <source>
        <dbReference type="ARBA" id="ARBA00022679"/>
    </source>
</evidence>
<evidence type="ECO:0000256" key="1">
    <source>
        <dbReference type="ARBA" id="ARBA00004477"/>
    </source>
</evidence>
<feature type="transmembrane region" description="Helical" evidence="12">
    <location>
        <begin position="434"/>
        <end position="453"/>
    </location>
</feature>